<feature type="domain" description="Organic solvent tolerance-like N-terminal" evidence="5">
    <location>
        <begin position="32"/>
        <end position="141"/>
    </location>
</feature>
<keyword evidence="3 4" id="KW-0574">Periplasm</keyword>
<comment type="subcellular location">
    <subcellularLocation>
        <location evidence="4">Periplasm</location>
    </subcellularLocation>
</comment>
<dbReference type="InterPro" id="IPR005653">
    <property type="entry name" value="OstA-like_N"/>
</dbReference>
<reference evidence="7" key="4">
    <citation type="journal article" date="2023" name="Front. Microbiol.">
        <title>Phylogeography and host specificity of Pasteurellaceae pathogenic to sea-farmed fish in the north-east Atlantic.</title>
        <authorList>
            <person name="Gulla S."/>
            <person name="Colquhoun D.J."/>
            <person name="Olsen A.B."/>
            <person name="Spilsberg B."/>
            <person name="Lagesen K."/>
            <person name="Aakesson C.P."/>
            <person name="Strom S."/>
            <person name="Manji F."/>
            <person name="Birkbeck T.H."/>
            <person name="Nilsen H.K."/>
        </authorList>
    </citation>
    <scope>NUCLEOTIDE SEQUENCE</scope>
    <source>
        <strain evidence="7">98B1</strain>
    </source>
</reference>
<evidence type="ECO:0000259" key="5">
    <source>
        <dbReference type="Pfam" id="PF03968"/>
    </source>
</evidence>
<comment type="similarity">
    <text evidence="4">Belongs to the LptA family.</text>
</comment>
<keyword evidence="2" id="KW-0732">Signal</keyword>
<evidence type="ECO:0000256" key="4">
    <source>
        <dbReference type="HAMAP-Rule" id="MF_01914"/>
    </source>
</evidence>
<organism evidence="8 9">
    <name type="scientific">Phocoenobacter skyensis</name>
    <dbReference type="NCBI Taxonomy" id="97481"/>
    <lineage>
        <taxon>Bacteria</taxon>
        <taxon>Pseudomonadati</taxon>
        <taxon>Pseudomonadota</taxon>
        <taxon>Gammaproteobacteria</taxon>
        <taxon>Pasteurellales</taxon>
        <taxon>Pasteurellaceae</taxon>
        <taxon>Phocoenobacter</taxon>
    </lineage>
</organism>
<dbReference type="EMBL" id="FOBN01000007">
    <property type="protein sequence ID" value="SEM17066.1"/>
    <property type="molecule type" value="Genomic_DNA"/>
</dbReference>
<evidence type="ECO:0000313" key="8">
    <source>
        <dbReference type="EMBL" id="SEM17066.1"/>
    </source>
</evidence>
<dbReference type="GO" id="GO:0001530">
    <property type="term" value="F:lipopolysaccharide binding"/>
    <property type="evidence" value="ECO:0007669"/>
    <property type="project" value="InterPro"/>
</dbReference>
<dbReference type="Pfam" id="PF03968">
    <property type="entry name" value="LptD_N"/>
    <property type="match status" value="1"/>
</dbReference>
<dbReference type="OrthoDB" id="5295619at2"/>
<name>A0A1H7W6A8_9PAST</name>
<dbReference type="GO" id="GO:0017089">
    <property type="term" value="F:glycolipid transfer activity"/>
    <property type="evidence" value="ECO:0007669"/>
    <property type="project" value="TreeGrafter"/>
</dbReference>
<dbReference type="AlphaFoldDB" id="A0A1H7W6A8"/>
<comment type="function">
    <text evidence="4">Involved in the assembly of lipopolysaccharide (LPS). Required for the translocation of LPS from the inner membrane to the outer membrane. May form a bridge between the inner membrane and the outer membrane, via interactions with LptC and LptD, thereby facilitating LPS transfer across the periplasm.</text>
</comment>
<gene>
    <name evidence="4 6" type="primary">lptA</name>
    <name evidence="6" type="ORF">QJT92_03965</name>
    <name evidence="7" type="ORF">QJU97_09260</name>
    <name evidence="8" type="ORF">SAMN05444853_10734</name>
</gene>
<protein>
    <recommendedName>
        <fullName evidence="4">Lipopolysaccharide export system protein LptA</fullName>
    </recommendedName>
</protein>
<dbReference type="HAMAP" id="MF_01914">
    <property type="entry name" value="LPS_assembly_LptA"/>
    <property type="match status" value="1"/>
</dbReference>
<dbReference type="InterPro" id="IPR014340">
    <property type="entry name" value="LptA"/>
</dbReference>
<sequence length="165" mass="18390">MNFILRFFILTILLVINVPVYALNSDTEQPIDIESASQSFDMETNTITLNGNVVITQGTIKITAEKVIVVRQENKSEVMTAYGSPVKFYQMLESGKPVNGQASKMHYDLGSEFITLTGAAQLQQLDSSVKANKITYDVKKQQLKALRDGKMSRVKTTLIPTQLNK</sequence>
<dbReference type="Proteomes" id="UP001231736">
    <property type="component" value="Unassembled WGS sequence"/>
</dbReference>
<accession>A0A1H7W6A8</accession>
<evidence type="ECO:0000256" key="2">
    <source>
        <dbReference type="ARBA" id="ARBA00022729"/>
    </source>
</evidence>
<dbReference type="Proteomes" id="UP000198883">
    <property type="component" value="Unassembled WGS sequence"/>
</dbReference>
<dbReference type="PANTHER" id="PTHR36504:SF1">
    <property type="entry name" value="LIPOPOLYSACCHARIDE EXPORT SYSTEM PROTEIN LPTA"/>
    <property type="match status" value="1"/>
</dbReference>
<dbReference type="RefSeq" id="WP_090921227.1">
    <property type="nucleotide sequence ID" value="NZ_CP016180.1"/>
</dbReference>
<evidence type="ECO:0000313" key="7">
    <source>
        <dbReference type="EMBL" id="MDP8175636.1"/>
    </source>
</evidence>
<keyword evidence="10" id="KW-1185">Reference proteome</keyword>
<dbReference type="Gene3D" id="2.60.450.10">
    <property type="entry name" value="Lipopolysaccharide (LPS) transport protein A like domain"/>
    <property type="match status" value="1"/>
</dbReference>
<dbReference type="GO" id="GO:0009279">
    <property type="term" value="C:cell outer membrane"/>
    <property type="evidence" value="ECO:0007669"/>
    <property type="project" value="TreeGrafter"/>
</dbReference>
<keyword evidence="1 4" id="KW-0813">Transport</keyword>
<reference evidence="6 10" key="3">
    <citation type="journal article" date="2023" name="Front. Microbiol.">
        <title>Phylogeography and host specificity of Pasteurellaceae pathogenic to sea-farmed fish in the north-east Atlantic.</title>
        <authorList>
            <person name="Gulla S."/>
            <person name="Colquhoun D.J."/>
            <person name="Olsen A.B."/>
            <person name="Spilsberg B."/>
            <person name="Lagesen K."/>
            <person name="Aakesson C.P."/>
            <person name="Strom S."/>
            <person name="Manji F."/>
            <person name="Birkbeck T.H."/>
            <person name="Nilsen H.K."/>
        </authorList>
    </citation>
    <scope>NUCLEOTIDE SEQUENCE [LARGE SCALE GENOMIC DNA]</scope>
    <source>
        <strain evidence="6 10">VIO11850</strain>
    </source>
</reference>
<evidence type="ECO:0000313" key="9">
    <source>
        <dbReference type="Proteomes" id="UP000198883"/>
    </source>
</evidence>
<evidence type="ECO:0000256" key="3">
    <source>
        <dbReference type="ARBA" id="ARBA00022764"/>
    </source>
</evidence>
<evidence type="ECO:0000313" key="6">
    <source>
        <dbReference type="EMBL" id="MDP8085082.1"/>
    </source>
</evidence>
<dbReference type="GO" id="GO:0030288">
    <property type="term" value="C:outer membrane-bounded periplasmic space"/>
    <property type="evidence" value="ECO:0007669"/>
    <property type="project" value="TreeGrafter"/>
</dbReference>
<reference evidence="9" key="1">
    <citation type="submission" date="2016-10" db="EMBL/GenBank/DDBJ databases">
        <authorList>
            <person name="Varghese N."/>
            <person name="Submissions S."/>
        </authorList>
    </citation>
    <scope>NUCLEOTIDE SEQUENCE [LARGE SCALE GENOMIC DNA]</scope>
    <source>
        <strain evidence="9">DSM 24204</strain>
    </source>
</reference>
<reference evidence="8" key="2">
    <citation type="submission" date="2016-10" db="EMBL/GenBank/DDBJ databases">
        <authorList>
            <person name="de Groot N.N."/>
        </authorList>
    </citation>
    <scope>NUCLEOTIDE SEQUENCE [LARGE SCALE GENOMIC DNA]</scope>
    <source>
        <strain evidence="8">DSM 24204</strain>
    </source>
</reference>
<evidence type="ECO:0000313" key="10">
    <source>
        <dbReference type="Proteomes" id="UP001224812"/>
    </source>
</evidence>
<dbReference type="GO" id="GO:0043165">
    <property type="term" value="P:Gram-negative-bacterium-type cell outer membrane assembly"/>
    <property type="evidence" value="ECO:0007669"/>
    <property type="project" value="UniProtKB-UniRule"/>
</dbReference>
<dbReference type="InterPro" id="IPR052037">
    <property type="entry name" value="LPS_export_LptA"/>
</dbReference>
<dbReference type="Proteomes" id="UP001224812">
    <property type="component" value="Unassembled WGS sequence"/>
</dbReference>
<dbReference type="EMBL" id="JASAYT010000033">
    <property type="protein sequence ID" value="MDP8175636.1"/>
    <property type="molecule type" value="Genomic_DNA"/>
</dbReference>
<dbReference type="GeneID" id="83545033"/>
<dbReference type="NCBIfam" id="TIGR03002">
    <property type="entry name" value="outer_YhbN_LptA"/>
    <property type="match status" value="1"/>
</dbReference>
<dbReference type="STRING" id="97481.SAMN05444853_10734"/>
<dbReference type="GO" id="GO:0015920">
    <property type="term" value="P:lipopolysaccharide transport"/>
    <property type="evidence" value="ECO:0007669"/>
    <property type="project" value="UniProtKB-UniRule"/>
</dbReference>
<dbReference type="PANTHER" id="PTHR36504">
    <property type="entry name" value="LIPOPOLYSACCHARIDE EXPORT SYSTEM PROTEIN LPTA"/>
    <property type="match status" value="1"/>
</dbReference>
<comment type="subunit">
    <text evidence="4">Component of the lipopolysaccharide transport and assembly complex.</text>
</comment>
<dbReference type="EMBL" id="JASAVS010000006">
    <property type="protein sequence ID" value="MDP8085082.1"/>
    <property type="molecule type" value="Genomic_DNA"/>
</dbReference>
<proteinExistence type="inferred from homology"/>
<evidence type="ECO:0000256" key="1">
    <source>
        <dbReference type="ARBA" id="ARBA00022448"/>
    </source>
</evidence>